<keyword evidence="2" id="KW-1003">Cell membrane</keyword>
<evidence type="ECO:0000256" key="1">
    <source>
        <dbReference type="ARBA" id="ARBA00010692"/>
    </source>
</evidence>
<comment type="similarity">
    <text evidence="1 2">Belongs to the BioY family.</text>
</comment>
<dbReference type="RefSeq" id="WP_327443962.1">
    <property type="nucleotide sequence ID" value="NZ_WHJC01000026.1"/>
</dbReference>
<reference evidence="4 5" key="1">
    <citation type="submission" date="2019-10" db="EMBL/GenBank/DDBJ databases">
        <title>The Genome Sequence of Clostridium tarantellae Isolated from Fish Brain.</title>
        <authorList>
            <person name="Bano L."/>
            <person name="Kiel M."/>
            <person name="Sales G."/>
            <person name="Doxey A.C."/>
            <person name="Mansfield M.J."/>
            <person name="Schiavone M."/>
            <person name="Rossetto O."/>
            <person name="Pirazzini M."/>
            <person name="Dobrindt U."/>
            <person name="Montecucco C."/>
        </authorList>
    </citation>
    <scope>NUCLEOTIDE SEQUENCE [LARGE SCALE GENOMIC DNA]</scope>
    <source>
        <strain evidence="4 5">DSM 3997</strain>
    </source>
</reference>
<feature type="transmembrane region" description="Helical" evidence="3">
    <location>
        <begin position="145"/>
        <end position="171"/>
    </location>
</feature>
<keyword evidence="2 3" id="KW-0472">Membrane</keyword>
<evidence type="ECO:0000313" key="4">
    <source>
        <dbReference type="EMBL" id="MPQ42885.1"/>
    </source>
</evidence>
<protein>
    <recommendedName>
        <fullName evidence="2">Biotin transporter</fullName>
    </recommendedName>
</protein>
<accession>A0A6I1MHK7</accession>
<sequence>MKLKTRDYTLIALFAALTAIGAFINIPVPYVPFTLQYFFCALGAILLGSKKGMLVQLLYVGIGLIGVPVFTKGGGPQYIFQPTFGYLIGFIIGAYIIGKISENVKKLNTKTVLISTLVGLTIIYLFGVSYLYFIQNFYLGVPMSLATAIYSGMILCLGGDITLSIIISIAAPQIVSTLRKSGLVEYRNFNR</sequence>
<comment type="caution">
    <text evidence="4">The sequence shown here is derived from an EMBL/GenBank/DDBJ whole genome shotgun (WGS) entry which is preliminary data.</text>
</comment>
<feature type="transmembrane region" description="Helical" evidence="3">
    <location>
        <begin position="54"/>
        <end position="71"/>
    </location>
</feature>
<keyword evidence="3" id="KW-0812">Transmembrane</keyword>
<dbReference type="PANTHER" id="PTHR34295">
    <property type="entry name" value="BIOTIN TRANSPORTER BIOY"/>
    <property type="match status" value="1"/>
</dbReference>
<dbReference type="GO" id="GO:0005886">
    <property type="term" value="C:plasma membrane"/>
    <property type="evidence" value="ECO:0007669"/>
    <property type="project" value="UniProtKB-SubCell"/>
</dbReference>
<feature type="transmembrane region" description="Helical" evidence="3">
    <location>
        <begin position="7"/>
        <end position="24"/>
    </location>
</feature>
<dbReference type="EMBL" id="WHJC01000026">
    <property type="protein sequence ID" value="MPQ42885.1"/>
    <property type="molecule type" value="Genomic_DNA"/>
</dbReference>
<keyword evidence="3" id="KW-1133">Transmembrane helix</keyword>
<organism evidence="4 5">
    <name type="scientific">Clostridium tarantellae</name>
    <dbReference type="NCBI Taxonomy" id="39493"/>
    <lineage>
        <taxon>Bacteria</taxon>
        <taxon>Bacillati</taxon>
        <taxon>Bacillota</taxon>
        <taxon>Clostridia</taxon>
        <taxon>Eubacteriales</taxon>
        <taxon>Clostridiaceae</taxon>
        <taxon>Clostridium</taxon>
    </lineage>
</organism>
<name>A0A6I1MHK7_9CLOT</name>
<dbReference type="Proteomes" id="UP000430345">
    <property type="component" value="Unassembled WGS sequence"/>
</dbReference>
<keyword evidence="2" id="KW-0813">Transport</keyword>
<keyword evidence="5" id="KW-1185">Reference proteome</keyword>
<evidence type="ECO:0000256" key="2">
    <source>
        <dbReference type="PIRNR" id="PIRNR016661"/>
    </source>
</evidence>
<evidence type="ECO:0000256" key="3">
    <source>
        <dbReference type="SAM" id="Phobius"/>
    </source>
</evidence>
<comment type="subcellular location">
    <subcellularLocation>
        <location evidence="2">Cell membrane</location>
        <topology evidence="2">Multi-pass membrane protein</topology>
    </subcellularLocation>
</comment>
<dbReference type="Pfam" id="PF02632">
    <property type="entry name" value="BioY"/>
    <property type="match status" value="1"/>
</dbReference>
<dbReference type="GO" id="GO:0015225">
    <property type="term" value="F:biotin transmembrane transporter activity"/>
    <property type="evidence" value="ECO:0007669"/>
    <property type="project" value="UniProtKB-UniRule"/>
</dbReference>
<proteinExistence type="inferred from homology"/>
<feature type="transmembrane region" description="Helical" evidence="3">
    <location>
        <begin position="112"/>
        <end position="133"/>
    </location>
</feature>
<dbReference type="AlphaFoldDB" id="A0A6I1MHK7"/>
<gene>
    <name evidence="4" type="ORF">GBZ86_03835</name>
</gene>
<dbReference type="Gene3D" id="1.10.1760.20">
    <property type="match status" value="1"/>
</dbReference>
<dbReference type="PIRSF" id="PIRSF016661">
    <property type="entry name" value="BioY"/>
    <property type="match status" value="1"/>
</dbReference>
<feature type="transmembrane region" description="Helical" evidence="3">
    <location>
        <begin position="83"/>
        <end position="100"/>
    </location>
</feature>
<dbReference type="PANTHER" id="PTHR34295:SF1">
    <property type="entry name" value="BIOTIN TRANSPORTER BIOY"/>
    <property type="match status" value="1"/>
</dbReference>
<evidence type="ECO:0000313" key="5">
    <source>
        <dbReference type="Proteomes" id="UP000430345"/>
    </source>
</evidence>
<dbReference type="InterPro" id="IPR003784">
    <property type="entry name" value="BioY"/>
</dbReference>